<evidence type="ECO:0008006" key="4">
    <source>
        <dbReference type="Google" id="ProtNLM"/>
    </source>
</evidence>
<dbReference type="EMBL" id="BSFI01000007">
    <property type="protein sequence ID" value="GLK68271.1"/>
    <property type="molecule type" value="Genomic_DNA"/>
</dbReference>
<organism evidence="2 3">
    <name type="scientific">Hansschlegelia plantiphila</name>
    <dbReference type="NCBI Taxonomy" id="374655"/>
    <lineage>
        <taxon>Bacteria</taxon>
        <taxon>Pseudomonadati</taxon>
        <taxon>Pseudomonadota</taxon>
        <taxon>Alphaproteobacteria</taxon>
        <taxon>Hyphomicrobiales</taxon>
        <taxon>Methylopilaceae</taxon>
        <taxon>Hansschlegelia</taxon>
    </lineage>
</organism>
<protein>
    <recommendedName>
        <fullName evidence="4">DUF2842 domain-containing protein</fullName>
    </recommendedName>
</protein>
<dbReference type="RefSeq" id="WP_271168490.1">
    <property type="nucleotide sequence ID" value="NZ_BSFI01000007.1"/>
</dbReference>
<evidence type="ECO:0000313" key="2">
    <source>
        <dbReference type="EMBL" id="GLK68271.1"/>
    </source>
</evidence>
<evidence type="ECO:0000313" key="3">
    <source>
        <dbReference type="Proteomes" id="UP001143372"/>
    </source>
</evidence>
<keyword evidence="1" id="KW-0812">Transmembrane</keyword>
<reference evidence="2" key="1">
    <citation type="journal article" date="2014" name="Int. J. Syst. Evol. Microbiol.">
        <title>Complete genome sequence of Corynebacterium casei LMG S-19264T (=DSM 44701T), isolated from a smear-ripened cheese.</title>
        <authorList>
            <consortium name="US DOE Joint Genome Institute (JGI-PGF)"/>
            <person name="Walter F."/>
            <person name="Albersmeier A."/>
            <person name="Kalinowski J."/>
            <person name="Ruckert C."/>
        </authorList>
    </citation>
    <scope>NUCLEOTIDE SEQUENCE</scope>
    <source>
        <strain evidence="2">VKM B-2347</strain>
    </source>
</reference>
<dbReference type="Pfam" id="PF11003">
    <property type="entry name" value="DUF2842"/>
    <property type="match status" value="1"/>
</dbReference>
<keyword evidence="3" id="KW-1185">Reference proteome</keyword>
<accession>A0A9W6J1W2</accession>
<name>A0A9W6J1W2_9HYPH</name>
<reference evidence="2" key="2">
    <citation type="submission" date="2023-01" db="EMBL/GenBank/DDBJ databases">
        <authorList>
            <person name="Sun Q."/>
            <person name="Evtushenko L."/>
        </authorList>
    </citation>
    <scope>NUCLEOTIDE SEQUENCE</scope>
    <source>
        <strain evidence="2">VKM B-2347</strain>
    </source>
</reference>
<comment type="caution">
    <text evidence="2">The sequence shown here is derived from an EMBL/GenBank/DDBJ whole genome shotgun (WGS) entry which is preliminary data.</text>
</comment>
<proteinExistence type="predicted"/>
<evidence type="ECO:0000256" key="1">
    <source>
        <dbReference type="SAM" id="Phobius"/>
    </source>
</evidence>
<feature type="transmembrane region" description="Helical" evidence="1">
    <location>
        <begin position="39"/>
        <end position="60"/>
    </location>
</feature>
<feature type="transmembrane region" description="Helical" evidence="1">
    <location>
        <begin position="12"/>
        <end position="33"/>
    </location>
</feature>
<sequence length="70" mass="7864">MRPRVKKLIGMPALIVGVIVYALVVMMVGQLKLAQSGPVAQLAFFAFFGLIWIVPAALLIRWMERVDRPR</sequence>
<dbReference type="Proteomes" id="UP001143372">
    <property type="component" value="Unassembled WGS sequence"/>
</dbReference>
<dbReference type="InterPro" id="IPR021265">
    <property type="entry name" value="DUF2842"/>
</dbReference>
<keyword evidence="1" id="KW-0472">Membrane</keyword>
<gene>
    <name evidence="2" type="ORF">GCM10008179_19090</name>
</gene>
<dbReference type="AlphaFoldDB" id="A0A9W6J1W2"/>
<keyword evidence="1" id="KW-1133">Transmembrane helix</keyword>